<dbReference type="InterPro" id="IPR037401">
    <property type="entry name" value="SnoaL-like"/>
</dbReference>
<organism evidence="2 3">
    <name type="scientific">Umezawaea endophytica</name>
    <dbReference type="NCBI Taxonomy" id="1654476"/>
    <lineage>
        <taxon>Bacteria</taxon>
        <taxon>Bacillati</taxon>
        <taxon>Actinomycetota</taxon>
        <taxon>Actinomycetes</taxon>
        <taxon>Pseudonocardiales</taxon>
        <taxon>Pseudonocardiaceae</taxon>
        <taxon>Umezawaea</taxon>
    </lineage>
</organism>
<evidence type="ECO:0000313" key="3">
    <source>
        <dbReference type="Proteomes" id="UP001141259"/>
    </source>
</evidence>
<sequence>MDPQEAVKQYAHAWSLTTEADIRSALAECWAEDATYTDPTTDPVVGVDGLTQHILGFAEQFPGATMAPTSGLDAYHLVGRFTWLLSSPAPIVADGVNLGTALPGQDFVEFTEDGRIRRIVGFFG</sequence>
<feature type="domain" description="SnoaL-like" evidence="1">
    <location>
        <begin position="8"/>
        <end position="118"/>
    </location>
</feature>
<keyword evidence="3" id="KW-1185">Reference proteome</keyword>
<name>A0A9X3AGN5_9PSEU</name>
<proteinExistence type="predicted"/>
<gene>
    <name evidence="2" type="ORF">NZH93_17150</name>
</gene>
<accession>A0A9X3AGN5</accession>
<dbReference type="SUPFAM" id="SSF54427">
    <property type="entry name" value="NTF2-like"/>
    <property type="match status" value="1"/>
</dbReference>
<dbReference type="AlphaFoldDB" id="A0A9X3AGN5"/>
<reference evidence="2" key="1">
    <citation type="submission" date="2022-08" db="EMBL/GenBank/DDBJ databases">
        <authorList>
            <person name="Tistechok S."/>
            <person name="Samborskyy M."/>
            <person name="Roman I."/>
        </authorList>
    </citation>
    <scope>NUCLEOTIDE SEQUENCE</scope>
    <source>
        <strain evidence="2">DSM 103496</strain>
    </source>
</reference>
<evidence type="ECO:0000313" key="2">
    <source>
        <dbReference type="EMBL" id="MCS7478590.1"/>
    </source>
</evidence>
<dbReference type="InterPro" id="IPR032710">
    <property type="entry name" value="NTF2-like_dom_sf"/>
</dbReference>
<dbReference type="EMBL" id="JANYMP010000007">
    <property type="protein sequence ID" value="MCS7478590.1"/>
    <property type="molecule type" value="Genomic_DNA"/>
</dbReference>
<protein>
    <submittedName>
        <fullName evidence="2">Nuclear transport factor 2 family protein</fullName>
    </submittedName>
</protein>
<evidence type="ECO:0000259" key="1">
    <source>
        <dbReference type="Pfam" id="PF12680"/>
    </source>
</evidence>
<comment type="caution">
    <text evidence="2">The sequence shown here is derived from an EMBL/GenBank/DDBJ whole genome shotgun (WGS) entry which is preliminary data.</text>
</comment>
<dbReference type="Pfam" id="PF12680">
    <property type="entry name" value="SnoaL_2"/>
    <property type="match status" value="1"/>
</dbReference>
<dbReference type="RefSeq" id="WP_259624096.1">
    <property type="nucleotide sequence ID" value="NZ_JANYMP010000007.1"/>
</dbReference>
<dbReference type="Proteomes" id="UP001141259">
    <property type="component" value="Unassembled WGS sequence"/>
</dbReference>
<dbReference type="Gene3D" id="3.10.450.50">
    <property type="match status" value="1"/>
</dbReference>